<gene>
    <name evidence="1" type="ORF">OXX778_LOCUS5787</name>
</gene>
<organism evidence="1 2">
    <name type="scientific">Brachionus calyciflorus</name>
    <dbReference type="NCBI Taxonomy" id="104777"/>
    <lineage>
        <taxon>Eukaryota</taxon>
        <taxon>Metazoa</taxon>
        <taxon>Spiralia</taxon>
        <taxon>Gnathifera</taxon>
        <taxon>Rotifera</taxon>
        <taxon>Eurotatoria</taxon>
        <taxon>Monogononta</taxon>
        <taxon>Pseudotrocha</taxon>
        <taxon>Ploima</taxon>
        <taxon>Brachionidae</taxon>
        <taxon>Brachionus</taxon>
    </lineage>
</organism>
<dbReference type="OrthoDB" id="428658at2759"/>
<evidence type="ECO:0000313" key="2">
    <source>
        <dbReference type="Proteomes" id="UP000663879"/>
    </source>
</evidence>
<comment type="caution">
    <text evidence="1">The sequence shown here is derived from an EMBL/GenBank/DDBJ whole genome shotgun (WGS) entry which is preliminary data.</text>
</comment>
<protein>
    <submittedName>
        <fullName evidence="1">Uncharacterized protein</fullName>
    </submittedName>
</protein>
<dbReference type="Proteomes" id="UP000663879">
    <property type="component" value="Unassembled WGS sequence"/>
</dbReference>
<proteinExistence type="predicted"/>
<evidence type="ECO:0000313" key="1">
    <source>
        <dbReference type="EMBL" id="CAF0787308.1"/>
    </source>
</evidence>
<keyword evidence="2" id="KW-1185">Reference proteome</keyword>
<accession>A0A813RTH0</accession>
<dbReference type="AlphaFoldDB" id="A0A813RTH0"/>
<name>A0A813RTH0_9BILA</name>
<reference evidence="1" key="1">
    <citation type="submission" date="2021-02" db="EMBL/GenBank/DDBJ databases">
        <authorList>
            <person name="Nowell W R."/>
        </authorList>
    </citation>
    <scope>NUCLEOTIDE SEQUENCE</scope>
    <source>
        <strain evidence="1">Ploen Becks lab</strain>
    </source>
</reference>
<sequence length="297" mass="34416">MNLSAQTNRVHYLIRANPFKTIDSIADFIDKNLYLTSNKDIALLNKPPGFVLSDKSKDTKYFIPVVKETIKQKLKWSNALRLPFLTDDQAGIFMFVSNKNTFDLVKKTMKVTFPSQHIPFLKFYGITTFIPGVKKDSQVIHVKYENIHNDLLNFEVLNPSKNEFKTNKLDSTLVGVDYGDGILYYSIKNLFPILGDHRYSPRVKTILGKPVLVAKQREFKPSTQVLSQNILNCLQINDYLRDVVPLHLQLYQINMEKKFKKQSIVLKQQVPLQDYFKQTLKNLCLNIPNEDELEKIN</sequence>
<dbReference type="EMBL" id="CAJNOC010000648">
    <property type="protein sequence ID" value="CAF0787308.1"/>
    <property type="molecule type" value="Genomic_DNA"/>
</dbReference>